<name>A0A0J7B8F3_COCIT</name>
<feature type="region of interest" description="Disordered" evidence="1">
    <location>
        <begin position="1"/>
        <end position="100"/>
    </location>
</feature>
<evidence type="ECO:0000313" key="2">
    <source>
        <dbReference type="EMBL" id="KMP06247.1"/>
    </source>
</evidence>
<dbReference type="EMBL" id="DS028096">
    <property type="protein sequence ID" value="KMP06247.1"/>
    <property type="molecule type" value="Genomic_DNA"/>
</dbReference>
<protein>
    <submittedName>
        <fullName evidence="2">Uncharacterized protein</fullName>
    </submittedName>
</protein>
<proteinExistence type="predicted"/>
<feature type="compositionally biased region" description="Polar residues" evidence="1">
    <location>
        <begin position="15"/>
        <end position="47"/>
    </location>
</feature>
<evidence type="ECO:0000313" key="3">
    <source>
        <dbReference type="Proteomes" id="UP000054565"/>
    </source>
</evidence>
<evidence type="ECO:0000256" key="1">
    <source>
        <dbReference type="SAM" id="MobiDB-lite"/>
    </source>
</evidence>
<organism evidence="2 3">
    <name type="scientific">Coccidioides immitis RMSCC 2394</name>
    <dbReference type="NCBI Taxonomy" id="404692"/>
    <lineage>
        <taxon>Eukaryota</taxon>
        <taxon>Fungi</taxon>
        <taxon>Dikarya</taxon>
        <taxon>Ascomycota</taxon>
        <taxon>Pezizomycotina</taxon>
        <taxon>Eurotiomycetes</taxon>
        <taxon>Eurotiomycetidae</taxon>
        <taxon>Onygenales</taxon>
        <taxon>Onygenaceae</taxon>
        <taxon>Coccidioides</taxon>
    </lineage>
</organism>
<dbReference type="AlphaFoldDB" id="A0A0J7B8F3"/>
<reference evidence="3" key="1">
    <citation type="journal article" date="2010" name="Genome Res.">
        <title>Population genomic sequencing of Coccidioides fungi reveals recent hybridization and transposon control.</title>
        <authorList>
            <person name="Neafsey D.E."/>
            <person name="Barker B.M."/>
            <person name="Sharpton T.J."/>
            <person name="Stajich J.E."/>
            <person name="Park D.J."/>
            <person name="Whiston E."/>
            <person name="Hung C.-Y."/>
            <person name="McMahan C."/>
            <person name="White J."/>
            <person name="Sykes S."/>
            <person name="Heiman D."/>
            <person name="Young S."/>
            <person name="Zeng Q."/>
            <person name="Abouelleil A."/>
            <person name="Aftuck L."/>
            <person name="Bessette D."/>
            <person name="Brown A."/>
            <person name="FitzGerald M."/>
            <person name="Lui A."/>
            <person name="Macdonald J.P."/>
            <person name="Priest M."/>
            <person name="Orbach M.J."/>
            <person name="Galgiani J.N."/>
            <person name="Kirkland T.N."/>
            <person name="Cole G.T."/>
            <person name="Birren B.W."/>
            <person name="Henn M.R."/>
            <person name="Taylor J.W."/>
            <person name="Rounsley S.D."/>
        </authorList>
    </citation>
    <scope>NUCLEOTIDE SEQUENCE [LARGE SCALE GENOMIC DNA]</scope>
    <source>
        <strain evidence="3">RMSCC 2394</strain>
    </source>
</reference>
<feature type="compositionally biased region" description="Basic and acidic residues" evidence="1">
    <location>
        <begin position="53"/>
        <end position="68"/>
    </location>
</feature>
<accession>A0A0J7B8F3</accession>
<gene>
    <name evidence="2" type="ORF">CIRG_05928</name>
</gene>
<dbReference type="Proteomes" id="UP000054565">
    <property type="component" value="Unassembled WGS sequence"/>
</dbReference>
<sequence>MPRNRTQFERIAPQTCLNDTSGGHRSPTGSSKLANSWQHNVKQTASAPTPEIHVLETDRSSGLEPCERQRKRSPGHSLWLAPYPYSGSRSPLWASGRGGD</sequence>